<gene>
    <name evidence="1" type="ORF">J1N35_017625</name>
</gene>
<comment type="caution">
    <text evidence="1">The sequence shown here is derived from an EMBL/GenBank/DDBJ whole genome shotgun (WGS) entry which is preliminary data.</text>
</comment>
<evidence type="ECO:0000313" key="2">
    <source>
        <dbReference type="Proteomes" id="UP000828251"/>
    </source>
</evidence>
<dbReference type="AlphaFoldDB" id="A0A9D4A5X0"/>
<dbReference type="EMBL" id="JAIQCV010000006">
    <property type="protein sequence ID" value="KAH1090368.1"/>
    <property type="molecule type" value="Genomic_DNA"/>
</dbReference>
<reference evidence="1 2" key="1">
    <citation type="journal article" date="2021" name="Plant Biotechnol. J.">
        <title>Multi-omics assisted identification of the key and species-specific regulatory components of drought-tolerant mechanisms in Gossypium stocksii.</title>
        <authorList>
            <person name="Yu D."/>
            <person name="Ke L."/>
            <person name="Zhang D."/>
            <person name="Wu Y."/>
            <person name="Sun Y."/>
            <person name="Mei J."/>
            <person name="Sun J."/>
            <person name="Sun Y."/>
        </authorList>
    </citation>
    <scope>NUCLEOTIDE SEQUENCE [LARGE SCALE GENOMIC DNA]</scope>
    <source>
        <strain evidence="2">cv. E1</strain>
        <tissue evidence="1">Leaf</tissue>
    </source>
</reference>
<sequence length="185" mass="21259">MDGIHRKLGFLNGIDVGSFGFRGGFSIGWNLRIDIRLWSYLQQDIEKDVLDDDGGMPWRSTDFYRSPDEQSPSASWDLLRQLSSQSTGRWLVARDFNEIAYSFGIFGGQVQDERQMVAFRQVWDDCNLVYTGLDPDDTVLGKITEVKLALNLESDKQELYWEQKAHANWMKNGDPNTGFPFLYKG</sequence>
<dbReference type="Proteomes" id="UP000828251">
    <property type="component" value="Unassembled WGS sequence"/>
</dbReference>
<accession>A0A9D4A5X0</accession>
<organism evidence="1 2">
    <name type="scientific">Gossypium stocksii</name>
    <dbReference type="NCBI Taxonomy" id="47602"/>
    <lineage>
        <taxon>Eukaryota</taxon>
        <taxon>Viridiplantae</taxon>
        <taxon>Streptophyta</taxon>
        <taxon>Embryophyta</taxon>
        <taxon>Tracheophyta</taxon>
        <taxon>Spermatophyta</taxon>
        <taxon>Magnoliopsida</taxon>
        <taxon>eudicotyledons</taxon>
        <taxon>Gunneridae</taxon>
        <taxon>Pentapetalae</taxon>
        <taxon>rosids</taxon>
        <taxon>malvids</taxon>
        <taxon>Malvales</taxon>
        <taxon>Malvaceae</taxon>
        <taxon>Malvoideae</taxon>
        <taxon>Gossypium</taxon>
    </lineage>
</organism>
<name>A0A9D4A5X0_9ROSI</name>
<proteinExistence type="predicted"/>
<protein>
    <submittedName>
        <fullName evidence="1">Uncharacterized protein</fullName>
    </submittedName>
</protein>
<keyword evidence="2" id="KW-1185">Reference proteome</keyword>
<evidence type="ECO:0000313" key="1">
    <source>
        <dbReference type="EMBL" id="KAH1090368.1"/>
    </source>
</evidence>
<dbReference type="OrthoDB" id="10609982at2759"/>